<dbReference type="Proteomes" id="UP000334820">
    <property type="component" value="Unassembled WGS sequence"/>
</dbReference>
<keyword evidence="2" id="KW-1185">Reference proteome</keyword>
<gene>
    <name evidence="1" type="ORF">KTAU_11830</name>
</gene>
<protein>
    <submittedName>
        <fullName evidence="1">Uncharacterized protein</fullName>
    </submittedName>
</protein>
<accession>A0A5J4K8T0</accession>
<name>A0A5J4K8T0_9CHLR</name>
<dbReference type="AlphaFoldDB" id="A0A5J4K8T0"/>
<sequence>MPILLRGSGLGSVSPARLLKAVAELFDACTTFTPPLATVTVPLSTVTTAWLSQEKGKRTVFLISPGGL</sequence>
<organism evidence="1 2">
    <name type="scientific">Thermogemmatispora aurantia</name>
    <dbReference type="NCBI Taxonomy" id="2045279"/>
    <lineage>
        <taxon>Bacteria</taxon>
        <taxon>Bacillati</taxon>
        <taxon>Chloroflexota</taxon>
        <taxon>Ktedonobacteria</taxon>
        <taxon>Thermogemmatisporales</taxon>
        <taxon>Thermogemmatisporaceae</taxon>
        <taxon>Thermogemmatispora</taxon>
    </lineage>
</organism>
<proteinExistence type="predicted"/>
<evidence type="ECO:0000313" key="1">
    <source>
        <dbReference type="EMBL" id="GER82546.1"/>
    </source>
</evidence>
<comment type="caution">
    <text evidence="1">The sequence shown here is derived from an EMBL/GenBank/DDBJ whole genome shotgun (WGS) entry which is preliminary data.</text>
</comment>
<dbReference type="EMBL" id="BKZV01000001">
    <property type="protein sequence ID" value="GER82546.1"/>
    <property type="molecule type" value="Genomic_DNA"/>
</dbReference>
<reference evidence="1 2" key="1">
    <citation type="journal article" date="2019" name="Int. J. Syst. Evol. Microbiol.">
        <title>Thermogemmatispora aurantia sp. nov. and Thermogemmatispora argillosa sp. nov., within the class Ktedonobacteria, and emended description of the genus Thermogemmatispora.</title>
        <authorList>
            <person name="Zheng Y."/>
            <person name="Wang C.M."/>
            <person name="Sakai Y."/>
            <person name="Abe K."/>
            <person name="Yokota A."/>
            <person name="Yabe S."/>
        </authorList>
    </citation>
    <scope>NUCLEOTIDE SEQUENCE [LARGE SCALE GENOMIC DNA]</scope>
    <source>
        <strain evidence="1 2">A1-2</strain>
    </source>
</reference>
<evidence type="ECO:0000313" key="2">
    <source>
        <dbReference type="Proteomes" id="UP000334820"/>
    </source>
</evidence>